<feature type="compositionally biased region" description="Polar residues" evidence="1">
    <location>
        <begin position="251"/>
        <end position="270"/>
    </location>
</feature>
<feature type="region of interest" description="Disordered" evidence="1">
    <location>
        <begin position="212"/>
        <end position="270"/>
    </location>
</feature>
<keyword evidence="4" id="KW-1185">Reference proteome</keyword>
<feature type="transmembrane region" description="Helical" evidence="2">
    <location>
        <begin position="179"/>
        <end position="200"/>
    </location>
</feature>
<organism evidence="3 4">
    <name type="scientific">Boletus edulis BED1</name>
    <dbReference type="NCBI Taxonomy" id="1328754"/>
    <lineage>
        <taxon>Eukaryota</taxon>
        <taxon>Fungi</taxon>
        <taxon>Dikarya</taxon>
        <taxon>Basidiomycota</taxon>
        <taxon>Agaricomycotina</taxon>
        <taxon>Agaricomycetes</taxon>
        <taxon>Agaricomycetidae</taxon>
        <taxon>Boletales</taxon>
        <taxon>Boletineae</taxon>
        <taxon>Boletaceae</taxon>
        <taxon>Boletoideae</taxon>
        <taxon>Boletus</taxon>
    </lineage>
</organism>
<accession>A0AAD4C7J3</accession>
<reference evidence="3" key="1">
    <citation type="submission" date="2019-10" db="EMBL/GenBank/DDBJ databases">
        <authorList>
            <consortium name="DOE Joint Genome Institute"/>
            <person name="Kuo A."/>
            <person name="Miyauchi S."/>
            <person name="Kiss E."/>
            <person name="Drula E."/>
            <person name="Kohler A."/>
            <person name="Sanchez-Garcia M."/>
            <person name="Andreopoulos B."/>
            <person name="Barry K.W."/>
            <person name="Bonito G."/>
            <person name="Buee M."/>
            <person name="Carver A."/>
            <person name="Chen C."/>
            <person name="Cichocki N."/>
            <person name="Clum A."/>
            <person name="Culley D."/>
            <person name="Crous P.W."/>
            <person name="Fauchery L."/>
            <person name="Girlanda M."/>
            <person name="Hayes R."/>
            <person name="Keri Z."/>
            <person name="LaButti K."/>
            <person name="Lipzen A."/>
            <person name="Lombard V."/>
            <person name="Magnuson J."/>
            <person name="Maillard F."/>
            <person name="Morin E."/>
            <person name="Murat C."/>
            <person name="Nolan M."/>
            <person name="Ohm R."/>
            <person name="Pangilinan J."/>
            <person name="Pereira M."/>
            <person name="Perotto S."/>
            <person name="Peter M."/>
            <person name="Riley R."/>
            <person name="Sitrit Y."/>
            <person name="Stielow B."/>
            <person name="Szollosi G."/>
            <person name="Zifcakova L."/>
            <person name="Stursova M."/>
            <person name="Spatafora J.W."/>
            <person name="Tedersoo L."/>
            <person name="Vaario L.-M."/>
            <person name="Yamada A."/>
            <person name="Yan M."/>
            <person name="Wang P."/>
            <person name="Xu J."/>
            <person name="Bruns T."/>
            <person name="Baldrian P."/>
            <person name="Vilgalys R."/>
            <person name="Henrissat B."/>
            <person name="Grigoriev I.V."/>
            <person name="Hibbett D."/>
            <person name="Nagy L.G."/>
            <person name="Martin F.M."/>
        </authorList>
    </citation>
    <scope>NUCLEOTIDE SEQUENCE</scope>
    <source>
        <strain evidence="3">BED1</strain>
    </source>
</reference>
<evidence type="ECO:0000256" key="2">
    <source>
        <dbReference type="SAM" id="Phobius"/>
    </source>
</evidence>
<protein>
    <submittedName>
        <fullName evidence="3">Uncharacterized protein</fullName>
    </submittedName>
</protein>
<sequence>LDIKRSSAKLALERLGYTWPDILDANCPLESPTSPDTIDYEIITIDGKAYLSLLTPQGTPSPLQIHALNVLTYTFSILSLPPSRPSPTPTFSVPNTSSVPPQVNDLLRDLGLPPLRAAPNANIDVTAQPDAAGAPGIPEHAEGNAIREIPIRALLAPLLMIAFRTVLLLYFFSPTRKPLIGLCLIVWIIYEMWTHVRVVILRPLDRAGGNGAGPGVNGAQAGGAAPAAPVAQDDDHAGNRNRPRPGARVPNTESTRDTQQVQGPPIPRQSNGIIDSLALANVHQENKLLWPLQQPTSTPEPPTFLRKVMSFFSLLVVTLHPEVYNRRRVALRQRESRLRTEMNAIERGTEARDSEQVSSEEEQRKIAFTQQLEAQHAQRAMWVKQYVERVRRDDWVEE</sequence>
<reference evidence="3" key="2">
    <citation type="journal article" date="2020" name="Nat. Commun.">
        <title>Large-scale genome sequencing of mycorrhizal fungi provides insights into the early evolution of symbiotic traits.</title>
        <authorList>
            <person name="Miyauchi S."/>
            <person name="Kiss E."/>
            <person name="Kuo A."/>
            <person name="Drula E."/>
            <person name="Kohler A."/>
            <person name="Sanchez-Garcia M."/>
            <person name="Morin E."/>
            <person name="Andreopoulos B."/>
            <person name="Barry K.W."/>
            <person name="Bonito G."/>
            <person name="Buee M."/>
            <person name="Carver A."/>
            <person name="Chen C."/>
            <person name="Cichocki N."/>
            <person name="Clum A."/>
            <person name="Culley D."/>
            <person name="Crous P.W."/>
            <person name="Fauchery L."/>
            <person name="Girlanda M."/>
            <person name="Hayes R.D."/>
            <person name="Keri Z."/>
            <person name="LaButti K."/>
            <person name="Lipzen A."/>
            <person name="Lombard V."/>
            <person name="Magnuson J."/>
            <person name="Maillard F."/>
            <person name="Murat C."/>
            <person name="Nolan M."/>
            <person name="Ohm R.A."/>
            <person name="Pangilinan J."/>
            <person name="Pereira M.F."/>
            <person name="Perotto S."/>
            <person name="Peter M."/>
            <person name="Pfister S."/>
            <person name="Riley R."/>
            <person name="Sitrit Y."/>
            <person name="Stielow J.B."/>
            <person name="Szollosi G."/>
            <person name="Zifcakova L."/>
            <person name="Stursova M."/>
            <person name="Spatafora J.W."/>
            <person name="Tedersoo L."/>
            <person name="Vaario L.M."/>
            <person name="Yamada A."/>
            <person name="Yan M."/>
            <person name="Wang P."/>
            <person name="Xu J."/>
            <person name="Bruns T."/>
            <person name="Baldrian P."/>
            <person name="Vilgalys R."/>
            <person name="Dunand C."/>
            <person name="Henrissat B."/>
            <person name="Grigoriev I.V."/>
            <person name="Hibbett D."/>
            <person name="Nagy L.G."/>
            <person name="Martin F.M."/>
        </authorList>
    </citation>
    <scope>NUCLEOTIDE SEQUENCE</scope>
    <source>
        <strain evidence="3">BED1</strain>
    </source>
</reference>
<keyword evidence="2" id="KW-0812">Transmembrane</keyword>
<evidence type="ECO:0000256" key="1">
    <source>
        <dbReference type="SAM" id="MobiDB-lite"/>
    </source>
</evidence>
<evidence type="ECO:0000313" key="4">
    <source>
        <dbReference type="Proteomes" id="UP001194468"/>
    </source>
</evidence>
<keyword evidence="2" id="KW-0472">Membrane</keyword>
<feature type="transmembrane region" description="Helical" evidence="2">
    <location>
        <begin position="153"/>
        <end position="173"/>
    </location>
</feature>
<dbReference type="EMBL" id="WHUW01000002">
    <property type="protein sequence ID" value="KAF8450357.1"/>
    <property type="molecule type" value="Genomic_DNA"/>
</dbReference>
<dbReference type="AlphaFoldDB" id="A0AAD4C7J3"/>
<name>A0AAD4C7J3_BOLED</name>
<keyword evidence="2" id="KW-1133">Transmembrane helix</keyword>
<feature type="compositionally biased region" description="Low complexity" evidence="1">
    <location>
        <begin position="217"/>
        <end position="231"/>
    </location>
</feature>
<proteinExistence type="predicted"/>
<feature type="non-terminal residue" evidence="3">
    <location>
        <position position="1"/>
    </location>
</feature>
<comment type="caution">
    <text evidence="3">The sequence shown here is derived from an EMBL/GenBank/DDBJ whole genome shotgun (WGS) entry which is preliminary data.</text>
</comment>
<evidence type="ECO:0000313" key="3">
    <source>
        <dbReference type="EMBL" id="KAF8450357.1"/>
    </source>
</evidence>
<gene>
    <name evidence="3" type="ORF">L210DRAFT_3520360</name>
</gene>
<dbReference type="Proteomes" id="UP001194468">
    <property type="component" value="Unassembled WGS sequence"/>
</dbReference>